<keyword evidence="1" id="KW-1133">Transmembrane helix</keyword>
<keyword evidence="1" id="KW-0812">Transmembrane</keyword>
<reference evidence="4" key="1">
    <citation type="submission" date="2016-11" db="UniProtKB">
        <authorList>
            <consortium name="WormBaseParasite"/>
        </authorList>
    </citation>
    <scope>IDENTIFICATION</scope>
</reference>
<evidence type="ECO:0000313" key="4">
    <source>
        <dbReference type="WBParaSite" id="Csp11.Scaffold630.g21424.t1"/>
    </source>
</evidence>
<sequence length="299" mass="34003">MLATVIPILILTLMMLNQHLSSFTDFFICAPFILFCICAFCSVTIAPARVNEECQNLKHSLCGNTDIWQPYDQEIYQLATTLSSHCEQNGLGISIWGFATLSRPLILGNLPYPVSIMFIFSHFIIFLVFFLFNEVDSLGGKPFHVAQRDMTGKNYAVLALCDDSLKGHSINVTLSLRNDAGDSLETIHFRNSKEPIEIEDHSAHNISEVVLTADVAPIAYNIQKVSVRIKDNLFKLHVNQECDDEEQFMTSTTQQTFWSRRIDCERKDVYCDDRHDEFLGCESVFVYHLSWKRGATGRV</sequence>
<protein>
    <submittedName>
        <fullName evidence="4">Cadherin domain-containing protein</fullName>
    </submittedName>
</protein>
<name>A0A1I7V1C7_9PELO</name>
<evidence type="ECO:0000256" key="1">
    <source>
        <dbReference type="SAM" id="Phobius"/>
    </source>
</evidence>
<evidence type="ECO:0000313" key="3">
    <source>
        <dbReference type="Proteomes" id="UP000095282"/>
    </source>
</evidence>
<feature type="signal peptide" evidence="2">
    <location>
        <begin position="1"/>
        <end position="22"/>
    </location>
</feature>
<dbReference type="PANTHER" id="PTHR34492">
    <property type="entry name" value="GUSTATORY RECEPTOR FAMILY"/>
    <property type="match status" value="1"/>
</dbReference>
<accession>A0A1I7V1C7</accession>
<proteinExistence type="predicted"/>
<dbReference type="eggNOG" id="KOG1700">
    <property type="taxonomic scope" value="Eukaryota"/>
</dbReference>
<keyword evidence="2" id="KW-0732">Signal</keyword>
<organism evidence="3 4">
    <name type="scientific">Caenorhabditis tropicalis</name>
    <dbReference type="NCBI Taxonomy" id="1561998"/>
    <lineage>
        <taxon>Eukaryota</taxon>
        <taxon>Metazoa</taxon>
        <taxon>Ecdysozoa</taxon>
        <taxon>Nematoda</taxon>
        <taxon>Chromadorea</taxon>
        <taxon>Rhabditida</taxon>
        <taxon>Rhabditina</taxon>
        <taxon>Rhabditomorpha</taxon>
        <taxon>Rhabditoidea</taxon>
        <taxon>Rhabditidae</taxon>
        <taxon>Peloderinae</taxon>
        <taxon>Caenorhabditis</taxon>
    </lineage>
</organism>
<dbReference type="STRING" id="1561998.A0A1I7V1C7"/>
<feature type="chain" id="PRO_5009309632" evidence="2">
    <location>
        <begin position="23"/>
        <end position="299"/>
    </location>
</feature>
<keyword evidence="3" id="KW-1185">Reference proteome</keyword>
<feature type="transmembrane region" description="Helical" evidence="1">
    <location>
        <begin position="110"/>
        <end position="132"/>
    </location>
</feature>
<dbReference type="Proteomes" id="UP000095282">
    <property type="component" value="Unplaced"/>
</dbReference>
<evidence type="ECO:0000256" key="2">
    <source>
        <dbReference type="SAM" id="SignalP"/>
    </source>
</evidence>
<feature type="transmembrane region" description="Helical" evidence="1">
    <location>
        <begin position="32"/>
        <end position="50"/>
    </location>
</feature>
<dbReference type="AlphaFoldDB" id="A0A1I7V1C7"/>
<dbReference type="PANTHER" id="PTHR34492:SF5">
    <property type="entry name" value="GUSTATORY RECEPTOR"/>
    <property type="match status" value="1"/>
</dbReference>
<keyword evidence="1" id="KW-0472">Membrane</keyword>
<dbReference type="WBParaSite" id="Csp11.Scaffold630.g21424.t1">
    <property type="protein sequence ID" value="Csp11.Scaffold630.g21424.t1"/>
    <property type="gene ID" value="Csp11.Scaffold630.g21424"/>
</dbReference>